<name>A0AAV0H7H0_9ROSI</name>
<organism evidence="1 2">
    <name type="scientific">Linum tenue</name>
    <dbReference type="NCBI Taxonomy" id="586396"/>
    <lineage>
        <taxon>Eukaryota</taxon>
        <taxon>Viridiplantae</taxon>
        <taxon>Streptophyta</taxon>
        <taxon>Embryophyta</taxon>
        <taxon>Tracheophyta</taxon>
        <taxon>Spermatophyta</taxon>
        <taxon>Magnoliopsida</taxon>
        <taxon>eudicotyledons</taxon>
        <taxon>Gunneridae</taxon>
        <taxon>Pentapetalae</taxon>
        <taxon>rosids</taxon>
        <taxon>fabids</taxon>
        <taxon>Malpighiales</taxon>
        <taxon>Linaceae</taxon>
        <taxon>Linum</taxon>
    </lineage>
</organism>
<evidence type="ECO:0000313" key="2">
    <source>
        <dbReference type="Proteomes" id="UP001154282"/>
    </source>
</evidence>
<keyword evidence="2" id="KW-1185">Reference proteome</keyword>
<protein>
    <submittedName>
        <fullName evidence="1">Uncharacterized protein</fullName>
    </submittedName>
</protein>
<dbReference type="EMBL" id="CAMGYJ010000002">
    <property type="protein sequence ID" value="CAI0380827.1"/>
    <property type="molecule type" value="Genomic_DNA"/>
</dbReference>
<sequence length="75" mass="8897">MVSVRCEEGGDEMRWVFDQSRDYSLDKEGGWMDGVVDELGRRAEEMERRQIVGRRQWGVFAGGLSYWRISDFRNF</sequence>
<comment type="caution">
    <text evidence="1">The sequence shown here is derived from an EMBL/GenBank/DDBJ whole genome shotgun (WGS) entry which is preliminary data.</text>
</comment>
<evidence type="ECO:0000313" key="1">
    <source>
        <dbReference type="EMBL" id="CAI0380827.1"/>
    </source>
</evidence>
<proteinExistence type="predicted"/>
<gene>
    <name evidence="1" type="ORF">LITE_LOCUS2849</name>
</gene>
<dbReference type="AlphaFoldDB" id="A0AAV0H7H0"/>
<dbReference type="Proteomes" id="UP001154282">
    <property type="component" value="Unassembled WGS sequence"/>
</dbReference>
<reference evidence="1" key="1">
    <citation type="submission" date="2022-08" db="EMBL/GenBank/DDBJ databases">
        <authorList>
            <person name="Gutierrez-Valencia J."/>
        </authorList>
    </citation>
    <scope>NUCLEOTIDE SEQUENCE</scope>
</reference>
<accession>A0AAV0H7H0</accession>